<accession>A0ACB9M715</accession>
<evidence type="ECO:0000313" key="2">
    <source>
        <dbReference type="Proteomes" id="UP001057402"/>
    </source>
</evidence>
<proteinExistence type="predicted"/>
<reference evidence="2" key="1">
    <citation type="journal article" date="2023" name="Front. Plant Sci.">
        <title>Chromosomal-level genome assembly of Melastoma candidum provides insights into trichome evolution.</title>
        <authorList>
            <person name="Zhong Y."/>
            <person name="Wu W."/>
            <person name="Sun C."/>
            <person name="Zou P."/>
            <person name="Liu Y."/>
            <person name="Dai S."/>
            <person name="Zhou R."/>
        </authorList>
    </citation>
    <scope>NUCLEOTIDE SEQUENCE [LARGE SCALE GENOMIC DNA]</scope>
</reference>
<protein>
    <submittedName>
        <fullName evidence="1">Uncharacterized protein</fullName>
    </submittedName>
</protein>
<comment type="caution">
    <text evidence="1">The sequence shown here is derived from an EMBL/GenBank/DDBJ whole genome shotgun (WGS) entry which is preliminary data.</text>
</comment>
<keyword evidence="2" id="KW-1185">Reference proteome</keyword>
<gene>
    <name evidence="1" type="ORF">MLD38_032381</name>
</gene>
<sequence length="201" mass="22881">MFQGVEDTLPIEPWHIGGPVIEGFGRGSKVLGIPTANLSTNGYSELLTEHPSGVFFGWAALSSSGVYKMVMSIGWNPYFNNKDKTIEPRLLHDFEEDFYGEELHLVIVEYIRPEANFPSLEALLERIHDDRRVAENALSHFLTKNFLTKRSGLGKLQETILLAWLNEIMLMVRLQQLINSKKNFQTGRRFILSLLDSCVLK</sequence>
<name>A0ACB9M715_9MYRT</name>
<dbReference type="Proteomes" id="UP001057402">
    <property type="component" value="Chromosome 10"/>
</dbReference>
<dbReference type="EMBL" id="CM042889">
    <property type="protein sequence ID" value="KAI4318706.1"/>
    <property type="molecule type" value="Genomic_DNA"/>
</dbReference>
<evidence type="ECO:0000313" key="1">
    <source>
        <dbReference type="EMBL" id="KAI4318706.1"/>
    </source>
</evidence>
<organism evidence="1 2">
    <name type="scientific">Melastoma candidum</name>
    <dbReference type="NCBI Taxonomy" id="119954"/>
    <lineage>
        <taxon>Eukaryota</taxon>
        <taxon>Viridiplantae</taxon>
        <taxon>Streptophyta</taxon>
        <taxon>Embryophyta</taxon>
        <taxon>Tracheophyta</taxon>
        <taxon>Spermatophyta</taxon>
        <taxon>Magnoliopsida</taxon>
        <taxon>eudicotyledons</taxon>
        <taxon>Gunneridae</taxon>
        <taxon>Pentapetalae</taxon>
        <taxon>rosids</taxon>
        <taxon>malvids</taxon>
        <taxon>Myrtales</taxon>
        <taxon>Melastomataceae</taxon>
        <taxon>Melastomatoideae</taxon>
        <taxon>Melastomateae</taxon>
        <taxon>Melastoma</taxon>
    </lineage>
</organism>